<feature type="domain" description="Poly A polymerase head" evidence="10">
    <location>
        <begin position="83"/>
        <end position="207"/>
    </location>
</feature>
<dbReference type="GO" id="GO:0046872">
    <property type="term" value="F:metal ion binding"/>
    <property type="evidence" value="ECO:0007669"/>
    <property type="project" value="UniProtKB-KW"/>
</dbReference>
<dbReference type="GO" id="GO:0001680">
    <property type="term" value="P:tRNA 3'-terminal CCA addition"/>
    <property type="evidence" value="ECO:0007669"/>
    <property type="project" value="UniProtKB-ARBA"/>
</dbReference>
<keyword evidence="7" id="KW-0547">Nucleotide-binding</keyword>
<dbReference type="GO" id="GO:0000049">
    <property type="term" value="F:tRNA binding"/>
    <property type="evidence" value="ECO:0007669"/>
    <property type="project" value="TreeGrafter"/>
</dbReference>
<accession>A0AAD9NN32</accession>
<dbReference type="EMBL" id="JAODUO010000797">
    <property type="protein sequence ID" value="KAK2174503.1"/>
    <property type="molecule type" value="Genomic_DNA"/>
</dbReference>
<evidence type="ECO:0000256" key="8">
    <source>
        <dbReference type="ARBA" id="ARBA00022842"/>
    </source>
</evidence>
<evidence type="ECO:0000256" key="7">
    <source>
        <dbReference type="ARBA" id="ARBA00022741"/>
    </source>
</evidence>
<comment type="cofactor">
    <cofactor evidence="1">
        <name>Mg(2+)</name>
        <dbReference type="ChEBI" id="CHEBI:18420"/>
    </cofactor>
</comment>
<dbReference type="GO" id="GO:1990180">
    <property type="term" value="P:mitochondrial tRNA 3'-end processing"/>
    <property type="evidence" value="ECO:0007669"/>
    <property type="project" value="TreeGrafter"/>
</dbReference>
<evidence type="ECO:0000313" key="13">
    <source>
        <dbReference type="Proteomes" id="UP001209878"/>
    </source>
</evidence>
<dbReference type="SUPFAM" id="SSF81891">
    <property type="entry name" value="Poly A polymerase C-terminal region-like"/>
    <property type="match status" value="1"/>
</dbReference>
<gene>
    <name evidence="12" type="ORF">NP493_798g01000</name>
</gene>
<dbReference type="PANTHER" id="PTHR46173">
    <property type="entry name" value="CCA TRNA NUCLEOTIDYLTRANSFERASE 1, MITOCHONDRIAL"/>
    <property type="match status" value="1"/>
</dbReference>
<evidence type="ECO:0000256" key="3">
    <source>
        <dbReference type="ARBA" id="ARBA00022679"/>
    </source>
</evidence>
<comment type="caution">
    <text evidence="12">The sequence shown here is derived from an EMBL/GenBank/DDBJ whole genome shotgun (WGS) entry which is preliminary data.</text>
</comment>
<evidence type="ECO:0000259" key="11">
    <source>
        <dbReference type="Pfam" id="PF12627"/>
    </source>
</evidence>
<evidence type="ECO:0000256" key="4">
    <source>
        <dbReference type="ARBA" id="ARBA00022694"/>
    </source>
</evidence>
<evidence type="ECO:0000259" key="10">
    <source>
        <dbReference type="Pfam" id="PF01743"/>
    </source>
</evidence>
<dbReference type="SUPFAM" id="SSF81301">
    <property type="entry name" value="Nucleotidyltransferase"/>
    <property type="match status" value="1"/>
</dbReference>
<keyword evidence="13" id="KW-1185">Reference proteome</keyword>
<evidence type="ECO:0008006" key="14">
    <source>
        <dbReference type="Google" id="ProtNLM"/>
    </source>
</evidence>
<dbReference type="InterPro" id="IPR043519">
    <property type="entry name" value="NT_sf"/>
</dbReference>
<keyword evidence="5" id="KW-0548">Nucleotidyltransferase</keyword>
<dbReference type="Pfam" id="PF01743">
    <property type="entry name" value="PolyA_pol"/>
    <property type="match status" value="1"/>
</dbReference>
<organism evidence="12 13">
    <name type="scientific">Ridgeia piscesae</name>
    <name type="common">Tubeworm</name>
    <dbReference type="NCBI Taxonomy" id="27915"/>
    <lineage>
        <taxon>Eukaryota</taxon>
        <taxon>Metazoa</taxon>
        <taxon>Spiralia</taxon>
        <taxon>Lophotrochozoa</taxon>
        <taxon>Annelida</taxon>
        <taxon>Polychaeta</taxon>
        <taxon>Sedentaria</taxon>
        <taxon>Canalipalpata</taxon>
        <taxon>Sabellida</taxon>
        <taxon>Siboglinidae</taxon>
        <taxon>Ridgeia</taxon>
    </lineage>
</organism>
<evidence type="ECO:0000256" key="1">
    <source>
        <dbReference type="ARBA" id="ARBA00001946"/>
    </source>
</evidence>
<evidence type="ECO:0000313" key="12">
    <source>
        <dbReference type="EMBL" id="KAK2174503.1"/>
    </source>
</evidence>
<evidence type="ECO:0000256" key="5">
    <source>
        <dbReference type="ARBA" id="ARBA00022695"/>
    </source>
</evidence>
<dbReference type="GO" id="GO:0016779">
    <property type="term" value="F:nucleotidyltransferase activity"/>
    <property type="evidence" value="ECO:0007669"/>
    <property type="project" value="UniProtKB-KW"/>
</dbReference>
<evidence type="ECO:0000256" key="9">
    <source>
        <dbReference type="RuleBase" id="RU003953"/>
    </source>
</evidence>
<keyword evidence="8" id="KW-0460">Magnesium</keyword>
<proteinExistence type="inferred from homology"/>
<dbReference type="GO" id="GO:0000166">
    <property type="term" value="F:nucleotide binding"/>
    <property type="evidence" value="ECO:0007669"/>
    <property type="project" value="UniProtKB-KW"/>
</dbReference>
<dbReference type="Gene3D" id="3.30.460.10">
    <property type="entry name" value="Beta Polymerase, domain 2"/>
    <property type="match status" value="1"/>
</dbReference>
<dbReference type="InterPro" id="IPR032828">
    <property type="entry name" value="PolyA_RNA-bd"/>
</dbReference>
<dbReference type="PANTHER" id="PTHR46173:SF1">
    <property type="entry name" value="CCA TRNA NUCLEOTIDYLTRANSFERASE 1, MITOCHONDRIAL"/>
    <property type="match status" value="1"/>
</dbReference>
<dbReference type="Gene3D" id="1.10.3090.10">
    <property type="entry name" value="cca-adding enzyme, domain 2"/>
    <property type="match status" value="1"/>
</dbReference>
<protein>
    <recommendedName>
        <fullName evidence="14">CCA tRNA nucleotidyltransferase 1, mitochondrial</fullName>
    </recommendedName>
</protein>
<keyword evidence="4" id="KW-0819">tRNA processing</keyword>
<comment type="similarity">
    <text evidence="2 9">Belongs to the tRNA nucleotidyltransferase/poly(A) polymerase family.</text>
</comment>
<dbReference type="GO" id="GO:0005739">
    <property type="term" value="C:mitochondrion"/>
    <property type="evidence" value="ECO:0007669"/>
    <property type="project" value="TreeGrafter"/>
</dbReference>
<keyword evidence="3 9" id="KW-0808">Transferase</keyword>
<dbReference type="Proteomes" id="UP001209878">
    <property type="component" value="Unassembled WGS sequence"/>
</dbReference>
<dbReference type="AlphaFoldDB" id="A0AAD9NN32"/>
<dbReference type="InterPro" id="IPR002646">
    <property type="entry name" value="PolA_pol_head_dom"/>
</dbReference>
<dbReference type="Pfam" id="PF12627">
    <property type="entry name" value="PolyA_pol_RNAbd"/>
    <property type="match status" value="1"/>
</dbReference>
<keyword evidence="6" id="KW-0479">Metal-binding</keyword>
<keyword evidence="9" id="KW-0694">RNA-binding</keyword>
<evidence type="ECO:0000256" key="2">
    <source>
        <dbReference type="ARBA" id="ARBA00007265"/>
    </source>
</evidence>
<sequence>MLGLRPVCALISVTSRTLKSVSVQIHLPLKSRQLFINFGTIRQYQRPAANLKTMKLDTPEFHALFTPELSRLIELFQKHAYDLRIAGGAVRDLLMGKQPDDLDFATTATPEEMKAMFEMENVRMINRRGEKHGTITCRINDKENFEVTTLRIDVLTDGRHADVEYTKNWELDALRRDLTINSMFLGFDGMLYDYFGGQEDLKQRYVRFVGDARQRIQEDYLRILRYFRFYGRIAIEPNAHDEDTLKAIKEHMHGLQGISGERLWVELRKILAGNHVGDIMDVAVRLGMAPYVGLPENVNMDEFRHIWQNSHDLNPLPLTLIPALMRDENEVHNLHERLKLSKNELQLGLFIIKHRGDDFGKDRLHYCQDLVCDAAGKEPKLKDKICELLKYRNCRDILTEFNNWIPPKFPVNGIRLLERGVPKGPALARTLDALRLKWKESGYTLTQEQLLDFLDEVRKPN</sequence>
<name>A0AAD9NN32_RIDPI</name>
<feature type="domain" description="tRNA nucleotidyltransferase/poly(A) polymerase RNA and SrmB- binding" evidence="11">
    <location>
        <begin position="241"/>
        <end position="292"/>
    </location>
</feature>
<dbReference type="InterPro" id="IPR050264">
    <property type="entry name" value="Bact_CCA-adding_enz_type3_sf"/>
</dbReference>
<reference evidence="12" key="1">
    <citation type="journal article" date="2023" name="Mol. Biol. Evol.">
        <title>Third-Generation Sequencing Reveals the Adaptive Role of the Epigenome in Three Deep-Sea Polychaetes.</title>
        <authorList>
            <person name="Perez M."/>
            <person name="Aroh O."/>
            <person name="Sun Y."/>
            <person name="Lan Y."/>
            <person name="Juniper S.K."/>
            <person name="Young C.R."/>
            <person name="Angers B."/>
            <person name="Qian P.Y."/>
        </authorList>
    </citation>
    <scope>NUCLEOTIDE SEQUENCE</scope>
    <source>
        <strain evidence="12">R07B-5</strain>
    </source>
</reference>
<dbReference type="CDD" id="cd05398">
    <property type="entry name" value="NT_ClassII-CCAase"/>
    <property type="match status" value="1"/>
</dbReference>
<evidence type="ECO:0000256" key="6">
    <source>
        <dbReference type="ARBA" id="ARBA00022723"/>
    </source>
</evidence>